<feature type="compositionally biased region" description="Basic and acidic residues" evidence="1">
    <location>
        <begin position="444"/>
        <end position="464"/>
    </location>
</feature>
<feature type="region of interest" description="Disordered" evidence="1">
    <location>
        <begin position="275"/>
        <end position="303"/>
    </location>
</feature>
<feature type="non-terminal residue" evidence="2">
    <location>
        <position position="539"/>
    </location>
</feature>
<feature type="compositionally biased region" description="Basic and acidic residues" evidence="1">
    <location>
        <begin position="158"/>
        <end position="172"/>
    </location>
</feature>
<reference evidence="2" key="1">
    <citation type="submission" date="2015-11" db="EMBL/GenBank/DDBJ databases">
        <title>De novo transcriptome assembly of four potential Pierce s Disease insect vectors from Arizona vineyards.</title>
        <authorList>
            <person name="Tassone E.E."/>
        </authorList>
    </citation>
    <scope>NUCLEOTIDE SEQUENCE</scope>
</reference>
<sequence>EDLPPSSVVMAEKDVTSGSSGTQPTLMFGSSATIGKIETKSALFEFGNSPVKPDLSSGFNSADSTNDEDFFTTKEAVQSAIEVMDRGVQDEEEDKICSGKSKDEEDNSREKEIENKEDSTKNVEVIESNSLETKETESNSSYLSKENKEGTQQLGSDISKDIPVNDKQDKNGLENLLQRENTDDDKLKENISVDDKSLKASSEKEDSELIESECSETKNITNSGDTQEILIDTTEDESKSDQNKKVKIDVDENKDNKQECETLNVVIVLSGTEQPENNCEVKEHKDSESHISTNLNEDTSIDVNDKTPNDTLIVTKAIEDIKISPSVTESCTSNAEVMDIETHSSPPPKVEEFVEKTEDGSEIAITLENFEVSVFEEGSTDHLATGILELLKDENGKNVSIESKPTEMATKEKIDEFKLDEAVSSSEEDSDAGSNLEETTAEIDSSKQEVDKDSSKHDAFKLDDGVVSSGDEIEEQVVHNTKKNPNSDENLMNQTKESDAEVELMEVEDKVSEKTEIELMEVEDKVSEKTEIELMEVED</sequence>
<feature type="compositionally biased region" description="Basic and acidic residues" evidence="1">
    <location>
        <begin position="409"/>
        <end position="421"/>
    </location>
</feature>
<dbReference type="EMBL" id="GECU01007764">
    <property type="protein sequence ID" value="JAS99942.1"/>
    <property type="molecule type" value="Transcribed_RNA"/>
</dbReference>
<dbReference type="AlphaFoldDB" id="A0A1B6JLG7"/>
<name>A0A1B6JLG7_9HEMI</name>
<feature type="compositionally biased region" description="Polar residues" evidence="1">
    <location>
        <begin position="483"/>
        <end position="495"/>
    </location>
</feature>
<feature type="compositionally biased region" description="Basic and acidic residues" evidence="1">
    <location>
        <begin position="279"/>
        <end position="289"/>
    </location>
</feature>
<feature type="compositionally biased region" description="Polar residues" evidence="1">
    <location>
        <begin position="290"/>
        <end position="302"/>
    </location>
</feature>
<feature type="compositionally biased region" description="Basic and acidic residues" evidence="1">
    <location>
        <begin position="180"/>
        <end position="204"/>
    </location>
</feature>
<evidence type="ECO:0000313" key="2">
    <source>
        <dbReference type="EMBL" id="JAS99942.1"/>
    </source>
</evidence>
<evidence type="ECO:0000256" key="1">
    <source>
        <dbReference type="SAM" id="MobiDB-lite"/>
    </source>
</evidence>
<feature type="non-terminal residue" evidence="2">
    <location>
        <position position="1"/>
    </location>
</feature>
<gene>
    <name evidence="2" type="ORF">g.48547</name>
</gene>
<feature type="compositionally biased region" description="Polar residues" evidence="1">
    <location>
        <begin position="217"/>
        <end position="226"/>
    </location>
</feature>
<accession>A0A1B6JLG7</accession>
<feature type="compositionally biased region" description="Basic and acidic residues" evidence="1">
    <location>
        <begin position="83"/>
        <end position="121"/>
    </location>
</feature>
<proteinExistence type="predicted"/>
<feature type="compositionally biased region" description="Acidic residues" evidence="1">
    <location>
        <begin position="205"/>
        <end position="214"/>
    </location>
</feature>
<feature type="region of interest" description="Disordered" evidence="1">
    <location>
        <begin position="403"/>
        <end position="503"/>
    </location>
</feature>
<feature type="compositionally biased region" description="Polar residues" evidence="1">
    <location>
        <begin position="138"/>
        <end position="156"/>
    </location>
</feature>
<organism evidence="2">
    <name type="scientific">Homalodisca liturata</name>
    <dbReference type="NCBI Taxonomy" id="320908"/>
    <lineage>
        <taxon>Eukaryota</taxon>
        <taxon>Metazoa</taxon>
        <taxon>Ecdysozoa</taxon>
        <taxon>Arthropoda</taxon>
        <taxon>Hexapoda</taxon>
        <taxon>Insecta</taxon>
        <taxon>Pterygota</taxon>
        <taxon>Neoptera</taxon>
        <taxon>Paraneoptera</taxon>
        <taxon>Hemiptera</taxon>
        <taxon>Auchenorrhyncha</taxon>
        <taxon>Membracoidea</taxon>
        <taxon>Cicadellidae</taxon>
        <taxon>Cicadellinae</taxon>
        <taxon>Proconiini</taxon>
        <taxon>Homalodisca</taxon>
    </lineage>
</organism>
<protein>
    <submittedName>
        <fullName evidence="2">Uncharacterized protein</fullName>
    </submittedName>
</protein>
<feature type="region of interest" description="Disordered" evidence="1">
    <location>
        <begin position="83"/>
        <end position="228"/>
    </location>
</feature>